<dbReference type="Pfam" id="PF13500">
    <property type="entry name" value="AAA_26"/>
    <property type="match status" value="1"/>
</dbReference>
<feature type="binding site" evidence="2">
    <location>
        <begin position="11"/>
        <end position="16"/>
    </location>
    <ligand>
        <name>ATP</name>
        <dbReference type="ChEBI" id="CHEBI:30616"/>
    </ligand>
</feature>
<dbReference type="SUPFAM" id="SSF52540">
    <property type="entry name" value="P-loop containing nucleoside triphosphate hydrolases"/>
    <property type="match status" value="1"/>
</dbReference>
<feature type="binding site" evidence="2">
    <location>
        <position position="40"/>
    </location>
    <ligand>
        <name>ATP</name>
        <dbReference type="ChEBI" id="CHEBI:30616"/>
    </ligand>
</feature>
<name>A0A974WF22_9BACT</name>
<evidence type="ECO:0000313" key="3">
    <source>
        <dbReference type="EMBL" id="QSE97274.1"/>
    </source>
</evidence>
<keyword evidence="2" id="KW-0479">Metal-binding</keyword>
<dbReference type="AlphaFoldDB" id="A0A974WF22"/>
<feature type="active site" evidence="2">
    <location>
        <position position="31"/>
    </location>
</feature>
<gene>
    <name evidence="2 3" type="primary">bioD</name>
    <name evidence="3" type="ORF">JR347_17045</name>
</gene>
<dbReference type="RefSeq" id="WP_205721785.1">
    <property type="nucleotide sequence ID" value="NZ_CP070608.1"/>
</dbReference>
<dbReference type="PANTHER" id="PTHR43210">
    <property type="entry name" value="DETHIOBIOTIN SYNTHETASE"/>
    <property type="match status" value="1"/>
</dbReference>
<keyword evidence="2" id="KW-0963">Cytoplasm</keyword>
<keyword evidence="1 2" id="KW-0093">Biotin biosynthesis</keyword>
<sequence>MNYFVTAIGTDSGKTVISAALSLALNAKYWKPIQAGTPTDKDLIQRLTEGKVTTLPERYVLNTPASPHYAAEIDNVKISIEDFSLQEEQNLIIEGAGGCLVPINSKEFVIDLAKHLNTEVILISNNYLGSINHTLLTLEYLKKADIQLKGIIFNDTPNPSTEDIIMQHANCPCIFKVGKMDTVNAETVKSLSKSLKERWNELGW</sequence>
<keyword evidence="2" id="KW-0067">ATP-binding</keyword>
<comment type="subcellular location">
    <subcellularLocation>
        <location evidence="2">Cytoplasm</location>
    </subcellularLocation>
</comment>
<dbReference type="KEGG" id="fuv:JR347_17045"/>
<keyword evidence="2" id="KW-0460">Magnesium</keyword>
<feature type="binding site" evidence="2">
    <location>
        <begin position="94"/>
        <end position="97"/>
    </location>
    <ligand>
        <name>ATP</name>
        <dbReference type="ChEBI" id="CHEBI:30616"/>
    </ligand>
</feature>
<dbReference type="GO" id="GO:0005524">
    <property type="term" value="F:ATP binding"/>
    <property type="evidence" value="ECO:0007669"/>
    <property type="project" value="UniProtKB-UniRule"/>
</dbReference>
<keyword evidence="4" id="KW-1185">Reference proteome</keyword>
<comment type="function">
    <text evidence="2">Catalyzes a mechanistically unusual reaction, the ATP-dependent insertion of CO2 between the N7 and N8 nitrogen atoms of 7,8-diaminopelargonic acid (DAPA, also called 7,8-diammoniononanoate) to form a ureido ring.</text>
</comment>
<reference evidence="3" key="1">
    <citation type="submission" date="2021-02" db="EMBL/GenBank/DDBJ databases">
        <title>Fulvivirga sp. S481 isolated from sea water.</title>
        <authorList>
            <person name="Bae S.S."/>
            <person name="Baek K."/>
        </authorList>
    </citation>
    <scope>NUCLEOTIDE SEQUENCE</scope>
    <source>
        <strain evidence="3">S481</strain>
    </source>
</reference>
<dbReference type="CDD" id="cd03109">
    <property type="entry name" value="DTBS"/>
    <property type="match status" value="1"/>
</dbReference>
<accession>A0A974WF22</accession>
<feature type="binding site" evidence="2">
    <location>
        <position position="40"/>
    </location>
    <ligand>
        <name>Mg(2+)</name>
        <dbReference type="ChEBI" id="CHEBI:18420"/>
    </ligand>
</feature>
<dbReference type="InterPro" id="IPR027417">
    <property type="entry name" value="P-loop_NTPase"/>
</dbReference>
<dbReference type="Proteomes" id="UP000662783">
    <property type="component" value="Chromosome"/>
</dbReference>
<feature type="binding site" evidence="2">
    <location>
        <position position="15"/>
    </location>
    <ligand>
        <name>Mg(2+)</name>
        <dbReference type="ChEBI" id="CHEBI:18420"/>
    </ligand>
</feature>
<comment type="caution">
    <text evidence="2">Lacks conserved residue(s) required for the propagation of feature annotation.</text>
</comment>
<dbReference type="PANTHER" id="PTHR43210:SF5">
    <property type="entry name" value="DETHIOBIOTIN SYNTHETASE"/>
    <property type="match status" value="1"/>
</dbReference>
<dbReference type="InterPro" id="IPR004472">
    <property type="entry name" value="DTB_synth_BioD"/>
</dbReference>
<comment type="cofactor">
    <cofactor evidence="2">
        <name>Mg(2+)</name>
        <dbReference type="ChEBI" id="CHEBI:18420"/>
    </cofactor>
</comment>
<proteinExistence type="inferred from homology"/>
<dbReference type="GO" id="GO:0005829">
    <property type="term" value="C:cytosol"/>
    <property type="evidence" value="ECO:0007669"/>
    <property type="project" value="TreeGrafter"/>
</dbReference>
<dbReference type="GO" id="GO:0009102">
    <property type="term" value="P:biotin biosynthetic process"/>
    <property type="evidence" value="ECO:0007669"/>
    <property type="project" value="UniProtKB-UniRule"/>
</dbReference>
<evidence type="ECO:0000256" key="1">
    <source>
        <dbReference type="ARBA" id="ARBA00022756"/>
    </source>
</evidence>
<keyword evidence="2" id="KW-0547">Nucleotide-binding</keyword>
<dbReference type="EMBL" id="CP070608">
    <property type="protein sequence ID" value="QSE97274.1"/>
    <property type="molecule type" value="Genomic_DNA"/>
</dbReference>
<dbReference type="NCBIfam" id="TIGR00347">
    <property type="entry name" value="bioD"/>
    <property type="match status" value="1"/>
</dbReference>
<dbReference type="HAMAP" id="MF_00336">
    <property type="entry name" value="BioD"/>
    <property type="match status" value="1"/>
</dbReference>
<dbReference type="GO" id="GO:0004141">
    <property type="term" value="F:dethiobiotin synthase activity"/>
    <property type="evidence" value="ECO:0007669"/>
    <property type="project" value="UniProtKB-UniRule"/>
</dbReference>
<protein>
    <recommendedName>
        <fullName evidence="2">ATP-dependent dethiobiotin synthetase BioD</fullName>
        <ecNumber evidence="2">6.3.3.3</ecNumber>
    </recommendedName>
    <alternativeName>
        <fullName evidence="2">DTB synthetase</fullName>
        <shortName evidence="2">DTBS</shortName>
    </alternativeName>
    <alternativeName>
        <fullName evidence="2">Dethiobiotin synthase</fullName>
    </alternativeName>
</protein>
<dbReference type="GO" id="GO:0000287">
    <property type="term" value="F:magnesium ion binding"/>
    <property type="evidence" value="ECO:0007669"/>
    <property type="project" value="UniProtKB-UniRule"/>
</dbReference>
<feature type="binding site" evidence="2">
    <location>
        <position position="94"/>
    </location>
    <ligand>
        <name>Mg(2+)</name>
        <dbReference type="ChEBI" id="CHEBI:18420"/>
    </ligand>
</feature>
<evidence type="ECO:0000256" key="2">
    <source>
        <dbReference type="HAMAP-Rule" id="MF_00336"/>
    </source>
</evidence>
<keyword evidence="2 3" id="KW-0436">Ligase</keyword>
<comment type="similarity">
    <text evidence="2">Belongs to the dethiobiotin synthetase family.</text>
</comment>
<dbReference type="PIRSF" id="PIRSF006755">
    <property type="entry name" value="DTB_synth"/>
    <property type="match status" value="1"/>
</dbReference>
<comment type="pathway">
    <text evidence="2">Cofactor biosynthesis; biotin biosynthesis; biotin from 7,8-diaminononanoate: step 1/2.</text>
</comment>
<dbReference type="Gene3D" id="3.40.50.300">
    <property type="entry name" value="P-loop containing nucleotide triphosphate hydrolases"/>
    <property type="match status" value="1"/>
</dbReference>
<dbReference type="EC" id="6.3.3.3" evidence="2"/>
<comment type="subunit">
    <text evidence="2">Homodimer.</text>
</comment>
<evidence type="ECO:0000313" key="4">
    <source>
        <dbReference type="Proteomes" id="UP000662783"/>
    </source>
</evidence>
<comment type="catalytic activity">
    <reaction evidence="2">
        <text>(7R,8S)-7,8-diammoniononanoate + CO2 + ATP = (4R,5S)-dethiobiotin + ADP + phosphate + 3 H(+)</text>
        <dbReference type="Rhea" id="RHEA:15805"/>
        <dbReference type="ChEBI" id="CHEBI:15378"/>
        <dbReference type="ChEBI" id="CHEBI:16526"/>
        <dbReference type="ChEBI" id="CHEBI:30616"/>
        <dbReference type="ChEBI" id="CHEBI:43474"/>
        <dbReference type="ChEBI" id="CHEBI:149469"/>
        <dbReference type="ChEBI" id="CHEBI:149473"/>
        <dbReference type="ChEBI" id="CHEBI:456216"/>
        <dbReference type="EC" id="6.3.3.3"/>
    </reaction>
</comment>
<feature type="binding site" evidence="2">
    <location>
        <begin position="154"/>
        <end position="155"/>
    </location>
    <ligand>
        <name>ATP</name>
        <dbReference type="ChEBI" id="CHEBI:30616"/>
    </ligand>
</feature>
<organism evidence="3 4">
    <name type="scientific">Fulvivirga lutea</name>
    <dbReference type="NCBI Taxonomy" id="2810512"/>
    <lineage>
        <taxon>Bacteria</taxon>
        <taxon>Pseudomonadati</taxon>
        <taxon>Bacteroidota</taxon>
        <taxon>Cytophagia</taxon>
        <taxon>Cytophagales</taxon>
        <taxon>Fulvivirgaceae</taxon>
        <taxon>Fulvivirga</taxon>
    </lineage>
</organism>